<dbReference type="Proteomes" id="UP000250003">
    <property type="component" value="Chromosome"/>
</dbReference>
<dbReference type="InterPro" id="IPR050950">
    <property type="entry name" value="HTH-type_LysR_regulators"/>
</dbReference>
<name>A0A2Z4UE29_9FIRM</name>
<dbReference type="GO" id="GO:0003700">
    <property type="term" value="F:DNA-binding transcription factor activity"/>
    <property type="evidence" value="ECO:0007669"/>
    <property type="project" value="InterPro"/>
</dbReference>
<dbReference type="Gene3D" id="1.10.10.10">
    <property type="entry name" value="Winged helix-like DNA-binding domain superfamily/Winged helix DNA-binding domain"/>
    <property type="match status" value="1"/>
</dbReference>
<dbReference type="PROSITE" id="PS50931">
    <property type="entry name" value="HTH_LYSR"/>
    <property type="match status" value="1"/>
</dbReference>
<evidence type="ECO:0000256" key="1">
    <source>
        <dbReference type="ARBA" id="ARBA00009437"/>
    </source>
</evidence>
<dbReference type="Pfam" id="PF00126">
    <property type="entry name" value="HTH_1"/>
    <property type="match status" value="1"/>
</dbReference>
<evidence type="ECO:0000256" key="2">
    <source>
        <dbReference type="ARBA" id="ARBA00023015"/>
    </source>
</evidence>
<dbReference type="PRINTS" id="PR00039">
    <property type="entry name" value="HTHLYSR"/>
</dbReference>
<dbReference type="OrthoDB" id="1652954at2"/>
<dbReference type="SUPFAM" id="SSF53850">
    <property type="entry name" value="Periplasmic binding protein-like II"/>
    <property type="match status" value="1"/>
</dbReference>
<evidence type="ECO:0000256" key="4">
    <source>
        <dbReference type="ARBA" id="ARBA00023163"/>
    </source>
</evidence>
<dbReference type="PANTHER" id="PTHR30419">
    <property type="entry name" value="HTH-TYPE TRANSCRIPTIONAL REGULATOR YBHD"/>
    <property type="match status" value="1"/>
</dbReference>
<reference evidence="7" key="1">
    <citation type="submission" date="2018-06" db="EMBL/GenBank/DDBJ databases">
        <title>Description of Blautia argi sp. nov., a new anaerobic isolated from dog feces.</title>
        <authorList>
            <person name="Chang Y.-H."/>
            <person name="Paek J."/>
            <person name="Shin Y."/>
        </authorList>
    </citation>
    <scope>NUCLEOTIDE SEQUENCE [LARGE SCALE GENOMIC DNA]</scope>
    <source>
        <strain evidence="7">KCTC 15426</strain>
    </source>
</reference>
<proteinExistence type="inferred from homology"/>
<dbReference type="RefSeq" id="WP_111920623.1">
    <property type="nucleotide sequence ID" value="NZ_CAUWHR010000006.1"/>
</dbReference>
<dbReference type="InterPro" id="IPR000847">
    <property type="entry name" value="LysR_HTH_N"/>
</dbReference>
<comment type="similarity">
    <text evidence="1">Belongs to the LysR transcriptional regulatory family.</text>
</comment>
<feature type="domain" description="HTH lysR-type" evidence="5">
    <location>
        <begin position="1"/>
        <end position="58"/>
    </location>
</feature>
<dbReference type="Pfam" id="PF03466">
    <property type="entry name" value="LysR_substrate"/>
    <property type="match status" value="1"/>
</dbReference>
<dbReference type="InterPro" id="IPR036388">
    <property type="entry name" value="WH-like_DNA-bd_sf"/>
</dbReference>
<dbReference type="KEGG" id="blau:DQQ01_14805"/>
<evidence type="ECO:0000313" key="7">
    <source>
        <dbReference type="Proteomes" id="UP000250003"/>
    </source>
</evidence>
<dbReference type="GO" id="GO:0005829">
    <property type="term" value="C:cytosol"/>
    <property type="evidence" value="ECO:0007669"/>
    <property type="project" value="TreeGrafter"/>
</dbReference>
<dbReference type="EMBL" id="CP030280">
    <property type="protein sequence ID" value="AWY99179.1"/>
    <property type="molecule type" value="Genomic_DNA"/>
</dbReference>
<organism evidence="6 7">
    <name type="scientific">Blautia argi</name>
    <dbReference type="NCBI Taxonomy" id="1912897"/>
    <lineage>
        <taxon>Bacteria</taxon>
        <taxon>Bacillati</taxon>
        <taxon>Bacillota</taxon>
        <taxon>Clostridia</taxon>
        <taxon>Lachnospirales</taxon>
        <taxon>Lachnospiraceae</taxon>
        <taxon>Blautia</taxon>
    </lineage>
</organism>
<gene>
    <name evidence="6" type="ORF">DQQ01_14805</name>
</gene>
<dbReference type="GO" id="GO:0003677">
    <property type="term" value="F:DNA binding"/>
    <property type="evidence" value="ECO:0007669"/>
    <property type="project" value="UniProtKB-KW"/>
</dbReference>
<dbReference type="SUPFAM" id="SSF46785">
    <property type="entry name" value="Winged helix' DNA-binding domain"/>
    <property type="match status" value="1"/>
</dbReference>
<dbReference type="InterPro" id="IPR005119">
    <property type="entry name" value="LysR_subst-bd"/>
</dbReference>
<dbReference type="CDD" id="cd05466">
    <property type="entry name" value="PBP2_LTTR_substrate"/>
    <property type="match status" value="1"/>
</dbReference>
<protein>
    <submittedName>
        <fullName evidence="6">LysR family transcriptional regulator</fullName>
    </submittedName>
</protein>
<keyword evidence="3" id="KW-0238">DNA-binding</keyword>
<evidence type="ECO:0000256" key="3">
    <source>
        <dbReference type="ARBA" id="ARBA00023125"/>
    </source>
</evidence>
<sequence length="300" mass="34850">MNFTELNYILCIAKHQNLTKAAQELYVSQPTLTKYLQKLEREMDGKLFSRSGNSYTPTYLGRRYMEYAKKVLAVNQDWEKELQDLTSHSEGELNIAFPLMRSSCMVPQIMQIFHEKYPGVKVNLLEEAYAIQERLLLDDQLDFAIFNEVKPHSKLEYETLFHEEILLVMPEDHPLASMGNEKEGYPWIDLKLLKDEPFVLHFPEQNTGQIALELFAKYHIQPPVSIRSRNTVTCVKLCQRGFGMCFIPENYMKNLELKKSPACFSIGEQGVFSTLSIAYRKGAYLPVYAKDFINIAREYM</sequence>
<dbReference type="InterPro" id="IPR036390">
    <property type="entry name" value="WH_DNA-bd_sf"/>
</dbReference>
<keyword evidence="2" id="KW-0805">Transcription regulation</keyword>
<accession>A0A2Z4UE29</accession>
<dbReference type="AlphaFoldDB" id="A0A2Z4UE29"/>
<keyword evidence="4" id="KW-0804">Transcription</keyword>
<dbReference type="Gene3D" id="3.40.190.290">
    <property type="match status" value="1"/>
</dbReference>
<evidence type="ECO:0000259" key="5">
    <source>
        <dbReference type="PROSITE" id="PS50931"/>
    </source>
</evidence>
<evidence type="ECO:0000313" key="6">
    <source>
        <dbReference type="EMBL" id="AWY99179.1"/>
    </source>
</evidence>
<keyword evidence="7" id="KW-1185">Reference proteome</keyword>
<dbReference type="PANTHER" id="PTHR30419:SF28">
    <property type="entry name" value="HTH-TYPE TRANSCRIPTIONAL REGULATOR BSDA"/>
    <property type="match status" value="1"/>
</dbReference>